<keyword evidence="4" id="KW-0449">Lipoprotein</keyword>
<dbReference type="SUPFAM" id="SSF51445">
    <property type="entry name" value="(Trans)glycosidases"/>
    <property type="match status" value="1"/>
</dbReference>
<dbReference type="EMBL" id="QENY01000001">
    <property type="protein sequence ID" value="PVX59328.1"/>
    <property type="molecule type" value="Genomic_DNA"/>
</dbReference>
<dbReference type="PANTHER" id="PTHR43405:SF1">
    <property type="entry name" value="GLYCOSYL HYDROLASE DIGH"/>
    <property type="match status" value="1"/>
</dbReference>
<accession>A0A2U0UNW7</accession>
<feature type="domain" description="Glycosyl hydrolase-like 10" evidence="3">
    <location>
        <begin position="29"/>
        <end position="199"/>
    </location>
</feature>
<dbReference type="OrthoDB" id="9773203at2"/>
<evidence type="ECO:0000259" key="3">
    <source>
        <dbReference type="Pfam" id="PF02638"/>
    </source>
</evidence>
<feature type="signal peptide" evidence="2">
    <location>
        <begin position="1"/>
        <end position="20"/>
    </location>
</feature>
<dbReference type="RefSeq" id="WP_116615495.1">
    <property type="nucleotide sequence ID" value="NZ_QENY01000001.1"/>
</dbReference>
<dbReference type="AlphaFoldDB" id="A0A2U0UNW7"/>
<dbReference type="Proteomes" id="UP000245870">
    <property type="component" value="Unassembled WGS sequence"/>
</dbReference>
<feature type="chain" id="PRO_5015488055" evidence="2">
    <location>
        <begin position="21"/>
        <end position="540"/>
    </location>
</feature>
<name>A0A2U0UNW7_9BACT</name>
<dbReference type="Pfam" id="PF02638">
    <property type="entry name" value="GHL10"/>
    <property type="match status" value="2"/>
</dbReference>
<organism evidence="4 5">
    <name type="scientific">Hallella colorans</name>
    <dbReference type="NCBI Taxonomy" id="1703337"/>
    <lineage>
        <taxon>Bacteria</taxon>
        <taxon>Pseudomonadati</taxon>
        <taxon>Bacteroidota</taxon>
        <taxon>Bacteroidia</taxon>
        <taxon>Bacteroidales</taxon>
        <taxon>Prevotellaceae</taxon>
        <taxon>Hallella</taxon>
    </lineage>
</organism>
<dbReference type="InterPro" id="IPR003790">
    <property type="entry name" value="GHL10"/>
</dbReference>
<evidence type="ECO:0000313" key="5">
    <source>
        <dbReference type="Proteomes" id="UP000245870"/>
    </source>
</evidence>
<reference evidence="4 5" key="1">
    <citation type="submission" date="2018-05" db="EMBL/GenBank/DDBJ databases">
        <title>Genomic Encyclopedia of Type Strains, Phase IV (KMG-IV): sequencing the most valuable type-strain genomes for metagenomic binning, comparative biology and taxonomic classification.</title>
        <authorList>
            <person name="Goeker M."/>
        </authorList>
    </citation>
    <scope>NUCLEOTIDE SEQUENCE [LARGE SCALE GENOMIC DNA]</scope>
    <source>
        <strain evidence="4 5">DSM 100333</strain>
    </source>
</reference>
<keyword evidence="1 2" id="KW-0732">Signal</keyword>
<dbReference type="PANTHER" id="PTHR43405">
    <property type="entry name" value="GLYCOSYL HYDROLASE DIGH"/>
    <property type="match status" value="1"/>
</dbReference>
<evidence type="ECO:0000313" key="4">
    <source>
        <dbReference type="EMBL" id="PVX59328.1"/>
    </source>
</evidence>
<comment type="caution">
    <text evidence="4">The sequence shown here is derived from an EMBL/GenBank/DDBJ whole genome shotgun (WGS) entry which is preliminary data.</text>
</comment>
<gene>
    <name evidence="4" type="ORF">C7379_10198</name>
</gene>
<proteinExistence type="predicted"/>
<protein>
    <submittedName>
        <fullName evidence="4">Uncharacterized lipoprotein YddW (UPF0748 family)</fullName>
    </submittedName>
</protein>
<evidence type="ECO:0000256" key="2">
    <source>
        <dbReference type="SAM" id="SignalP"/>
    </source>
</evidence>
<evidence type="ECO:0000256" key="1">
    <source>
        <dbReference type="ARBA" id="ARBA00022729"/>
    </source>
</evidence>
<dbReference type="Gene3D" id="3.20.20.80">
    <property type="entry name" value="Glycosidases"/>
    <property type="match status" value="1"/>
</dbReference>
<feature type="domain" description="Glycosyl hydrolase-like 10" evidence="3">
    <location>
        <begin position="211"/>
        <end position="304"/>
    </location>
</feature>
<keyword evidence="5" id="KW-1185">Reference proteome</keyword>
<dbReference type="InterPro" id="IPR017853">
    <property type="entry name" value="GH"/>
</dbReference>
<dbReference type="InterPro" id="IPR052177">
    <property type="entry name" value="Divisome_Glycosyl_Hydrolase"/>
</dbReference>
<sequence>MTKRIVLTLLISFSWITFFAQSTQSPKHEVRAVWLTTIGGLDWPSHYARNQYGIERQQQELRTLLDLYQKAGINTVLIQARIRATTIYPSVQEPWDGCLSGIPGRSPGYDALKFAIEECHKRGMECHAWVVTLPVGKWNGIGCKTLRRKFNSLIRRIDADGYMNPEDPRTATYLADICGELVSNYDIDGIHLDYIRYPEKWKLRVTREQGRKNITNIVSAIHNRVKLIKPWVKMSCSPIGKFKDLSRYWSHGWNAYEKVCQDAQGWLRDGLMDQLYPMMYFRNNQFFPFAIDWAEQSHGKTVAPGLGIYFLNPREGNWKLEDITREMYVLRQYGLGQTFFRGKFLTDNEQGIYDFVSRFNSHLSLVPPMTWAKKVTPMAPTDIQVYKNGLKWTGSSPYYNIYASRCWPVDTDDPDNLVAIRYQKNMLSVATEGLYFAVTSMNRYGNESNAAQSHSMRESKSIDVPLLHCDGKQLSLPAKNSVLDARLIVIETLQGTIIDTRSYQGKSINVYRLPEGFYVLKSLNHKGVSHRLGFFIVRRD</sequence>